<keyword evidence="5" id="KW-0863">Zinc-finger</keyword>
<dbReference type="PANTHER" id="PTHR14196:SF12">
    <property type="entry name" value="ZINC FINGER PROTEIN 208-LIKE"/>
    <property type="match status" value="1"/>
</dbReference>
<dbReference type="FunFam" id="3.30.160.60:FF:000204">
    <property type="entry name" value="Zinc finger protein 331"/>
    <property type="match status" value="1"/>
</dbReference>
<dbReference type="InterPro" id="IPR036236">
    <property type="entry name" value="Znf_C2H2_sf"/>
</dbReference>
<dbReference type="OrthoDB" id="10068874at2759"/>
<dbReference type="GO" id="GO:0000977">
    <property type="term" value="F:RNA polymerase II transcription regulatory region sequence-specific DNA binding"/>
    <property type="evidence" value="ECO:0000318"/>
    <property type="project" value="GO_Central"/>
</dbReference>
<dbReference type="Proteomes" id="UP000005239">
    <property type="component" value="Unassembled WGS sequence"/>
</dbReference>
<dbReference type="InterPro" id="IPR050717">
    <property type="entry name" value="C2H2-ZF_Transcription_Reg"/>
</dbReference>
<name>A0A2A6BHT1_PRIPA</name>
<dbReference type="Gene3D" id="3.30.160.60">
    <property type="entry name" value="Classic Zinc Finger"/>
    <property type="match status" value="5"/>
</dbReference>
<keyword evidence="6" id="KW-0862">Zinc</keyword>
<keyword evidence="4" id="KW-0677">Repeat</keyword>
<dbReference type="GO" id="GO:0000981">
    <property type="term" value="F:DNA-binding transcription factor activity, RNA polymerase II-specific"/>
    <property type="evidence" value="ECO:0000318"/>
    <property type="project" value="GO_Central"/>
</dbReference>
<evidence type="ECO:0000313" key="12">
    <source>
        <dbReference type="Proteomes" id="UP000005239"/>
    </source>
</evidence>
<accession>A0A8R1V2U1</accession>
<dbReference type="Pfam" id="PF13912">
    <property type="entry name" value="zf-C2H2_6"/>
    <property type="match status" value="1"/>
</dbReference>
<evidence type="ECO:0000256" key="6">
    <source>
        <dbReference type="ARBA" id="ARBA00022833"/>
    </source>
</evidence>
<evidence type="ECO:0000256" key="2">
    <source>
        <dbReference type="ARBA" id="ARBA00006991"/>
    </source>
</evidence>
<organism evidence="11 12">
    <name type="scientific">Pristionchus pacificus</name>
    <name type="common">Parasitic nematode worm</name>
    <dbReference type="NCBI Taxonomy" id="54126"/>
    <lineage>
        <taxon>Eukaryota</taxon>
        <taxon>Metazoa</taxon>
        <taxon>Ecdysozoa</taxon>
        <taxon>Nematoda</taxon>
        <taxon>Chromadorea</taxon>
        <taxon>Rhabditida</taxon>
        <taxon>Rhabditina</taxon>
        <taxon>Diplogasteromorpha</taxon>
        <taxon>Diplogasteroidea</taxon>
        <taxon>Neodiplogasteridae</taxon>
        <taxon>Pristionchus</taxon>
    </lineage>
</organism>
<dbReference type="PROSITE" id="PS50157">
    <property type="entry name" value="ZINC_FINGER_C2H2_2"/>
    <property type="match status" value="7"/>
</dbReference>
<dbReference type="InterPro" id="IPR013087">
    <property type="entry name" value="Znf_C2H2_type"/>
</dbReference>
<dbReference type="GO" id="GO:0005634">
    <property type="term" value="C:nucleus"/>
    <property type="evidence" value="ECO:0000318"/>
    <property type="project" value="GO_Central"/>
</dbReference>
<dbReference type="GO" id="GO:0006357">
    <property type="term" value="P:regulation of transcription by RNA polymerase II"/>
    <property type="evidence" value="ECO:0000318"/>
    <property type="project" value="GO_Central"/>
</dbReference>
<dbReference type="PANTHER" id="PTHR14196">
    <property type="entry name" value="ODD-SKIPPED - RELATED"/>
    <property type="match status" value="1"/>
</dbReference>
<keyword evidence="3" id="KW-0479">Metal-binding</keyword>
<evidence type="ECO:0000256" key="9">
    <source>
        <dbReference type="ARBA" id="ARBA00023163"/>
    </source>
</evidence>
<reference evidence="11" key="2">
    <citation type="submission" date="2022-06" db="UniProtKB">
        <authorList>
            <consortium name="EnsemblMetazoa"/>
        </authorList>
    </citation>
    <scope>IDENTIFICATION</scope>
    <source>
        <strain evidence="11">PS312</strain>
    </source>
</reference>
<evidence type="ECO:0000256" key="10">
    <source>
        <dbReference type="ARBA" id="ARBA00023242"/>
    </source>
</evidence>
<dbReference type="SMART" id="SM00355">
    <property type="entry name" value="ZnF_C2H2"/>
    <property type="match status" value="7"/>
</dbReference>
<evidence type="ECO:0000313" key="11">
    <source>
        <dbReference type="EnsemblMetazoa" id="PPA42808.1"/>
    </source>
</evidence>
<dbReference type="EnsemblMetazoa" id="PPA42808.1">
    <property type="protein sequence ID" value="PPA42808.1"/>
    <property type="gene ID" value="WBGene00281177"/>
</dbReference>
<sequence>MNSDLQKSVDDMENWRNRARKFAETDRLGHLITNSFQLIQSVMTSGSRTQGLPLKIKALSMECAAAMAEDSKKEDDKRLLHYGVSQSLCALLQLMTARIKDQDSFSGARADDSMASLTGSDEVDDPMLNTIIGFSAVNEPPEAEAMSKDEQTLASKKKREEGKSFMQQRKMGEKLFKCNQCNKTMKSSERVRHLRDAHGVKKPYKCAICGEEFERCSAYSQHKKTAHNMKCHQCDQCGKSFRGRSYLIVHIRSHTGERPFNCDNCGKTYNRRGLLINHLREVHGIAPYKCSECNEDFKKERVLIAHKQAQHPKIIISSNAERALQCEYCTMKCARPSALITHMRSHTGERPFECDECGKTFKLSGDLNRHGRDVHGFPNAVISSKKNKRNIE</sequence>
<evidence type="ECO:0000256" key="3">
    <source>
        <dbReference type="ARBA" id="ARBA00022723"/>
    </source>
</evidence>
<accession>A0A2A6BHT1</accession>
<comment type="subcellular location">
    <subcellularLocation>
        <location evidence="1">Nucleus</location>
    </subcellularLocation>
</comment>
<dbReference type="SUPFAM" id="SSF57667">
    <property type="entry name" value="beta-beta-alpha zinc fingers"/>
    <property type="match status" value="3"/>
</dbReference>
<evidence type="ECO:0000256" key="4">
    <source>
        <dbReference type="ARBA" id="ARBA00022737"/>
    </source>
</evidence>
<dbReference type="FunFam" id="3.30.160.60:FF:000185">
    <property type="entry name" value="zinc finger protein 319"/>
    <property type="match status" value="1"/>
</dbReference>
<keyword evidence="9" id="KW-0804">Transcription</keyword>
<reference evidence="12" key="1">
    <citation type="journal article" date="2008" name="Nat. Genet.">
        <title>The Pristionchus pacificus genome provides a unique perspective on nematode lifestyle and parasitism.</title>
        <authorList>
            <person name="Dieterich C."/>
            <person name="Clifton S.W."/>
            <person name="Schuster L.N."/>
            <person name="Chinwalla A."/>
            <person name="Delehaunty K."/>
            <person name="Dinkelacker I."/>
            <person name="Fulton L."/>
            <person name="Fulton R."/>
            <person name="Godfrey J."/>
            <person name="Minx P."/>
            <person name="Mitreva M."/>
            <person name="Roeseler W."/>
            <person name="Tian H."/>
            <person name="Witte H."/>
            <person name="Yang S.P."/>
            <person name="Wilson R.K."/>
            <person name="Sommer R.J."/>
        </authorList>
    </citation>
    <scope>NUCLEOTIDE SEQUENCE [LARGE SCALE GENOMIC DNA]</scope>
    <source>
        <strain evidence="12">PS312</strain>
    </source>
</reference>
<keyword evidence="7" id="KW-0805">Transcription regulation</keyword>
<dbReference type="GO" id="GO:0008270">
    <property type="term" value="F:zinc ion binding"/>
    <property type="evidence" value="ECO:0007669"/>
    <property type="project" value="UniProtKB-KW"/>
</dbReference>
<evidence type="ECO:0000256" key="7">
    <source>
        <dbReference type="ARBA" id="ARBA00023015"/>
    </source>
</evidence>
<evidence type="ECO:0000256" key="5">
    <source>
        <dbReference type="ARBA" id="ARBA00022771"/>
    </source>
</evidence>
<proteinExistence type="inferred from homology"/>
<comment type="similarity">
    <text evidence="2">Belongs to the krueppel C2H2-type zinc-finger protein family.</text>
</comment>
<dbReference type="PROSITE" id="PS00028">
    <property type="entry name" value="ZINC_FINGER_C2H2_1"/>
    <property type="match status" value="6"/>
</dbReference>
<keyword evidence="12" id="KW-1185">Reference proteome</keyword>
<keyword evidence="8" id="KW-0238">DNA-binding</keyword>
<dbReference type="Pfam" id="PF00096">
    <property type="entry name" value="zf-C2H2"/>
    <property type="match status" value="5"/>
</dbReference>
<dbReference type="FunFam" id="3.30.160.60:FF:000710">
    <property type="entry name" value="Zinc finger protein 768"/>
    <property type="match status" value="1"/>
</dbReference>
<keyword evidence="10" id="KW-0539">Nucleus</keyword>
<evidence type="ECO:0000256" key="8">
    <source>
        <dbReference type="ARBA" id="ARBA00023125"/>
    </source>
</evidence>
<dbReference type="AlphaFoldDB" id="A0A2A6BHT1"/>
<protein>
    <submittedName>
        <fullName evidence="11">Zinc finger protein</fullName>
    </submittedName>
</protein>
<gene>
    <name evidence="11" type="primary">WBGene00281177</name>
</gene>
<evidence type="ECO:0000256" key="1">
    <source>
        <dbReference type="ARBA" id="ARBA00004123"/>
    </source>
</evidence>